<protein>
    <submittedName>
        <fullName evidence="2">Universal stress protein</fullName>
    </submittedName>
</protein>
<dbReference type="Pfam" id="PF00582">
    <property type="entry name" value="Usp"/>
    <property type="match status" value="1"/>
</dbReference>
<dbReference type="KEGG" id="aji:C0Z10_11065"/>
<dbReference type="AlphaFoldDB" id="A0A3T0S3C8"/>
<evidence type="ECO:0000313" key="2">
    <source>
        <dbReference type="EMBL" id="AZZ40863.1"/>
    </source>
</evidence>
<dbReference type="Gene3D" id="3.40.50.12370">
    <property type="match status" value="1"/>
</dbReference>
<dbReference type="RefSeq" id="WP_097799931.1">
    <property type="nucleotide sequence ID" value="NZ_CP025570.1"/>
</dbReference>
<sequence length="186" mass="20422">MADSDTGPVPQPGLDRMVDFRSGPVLAAVVPDQNPLVVVTAARLAAAVGQSVVQLAYVDTSRYTVEEFPDGSVHHAPLSPDADVEDWHRVRAELETQIGEVLAGSGTSWKLWYLAGRPDRSLTHLARVLDASVIVIGTRHSRGGHRFGELLEGSVAGHLAHHQHRPVLTVPVETIDWKDWRTPWRR</sequence>
<dbReference type="EMBL" id="CP025570">
    <property type="protein sequence ID" value="AZZ40863.1"/>
    <property type="molecule type" value="Genomic_DNA"/>
</dbReference>
<dbReference type="SUPFAM" id="SSF52402">
    <property type="entry name" value="Adenine nucleotide alpha hydrolases-like"/>
    <property type="match status" value="1"/>
</dbReference>
<reference evidence="3" key="1">
    <citation type="submission" date="2017-12" db="EMBL/GenBank/DDBJ databases">
        <title>Whole genome sequencing of Acidipropionibacterium jensenii strains JS279 and JS280.</title>
        <authorList>
            <person name="Deptula P."/>
            <person name="Laine P."/>
            <person name="Smolander O.-P."/>
            <person name="Paulin L."/>
            <person name="Auvinen P."/>
            <person name="Varmanen P."/>
        </authorList>
    </citation>
    <scope>NUCLEOTIDE SEQUENCE [LARGE SCALE GENOMIC DNA]</scope>
    <source>
        <strain evidence="3">JS280</strain>
    </source>
</reference>
<organism evidence="2 3">
    <name type="scientific">Acidipropionibacterium jensenii</name>
    <dbReference type="NCBI Taxonomy" id="1749"/>
    <lineage>
        <taxon>Bacteria</taxon>
        <taxon>Bacillati</taxon>
        <taxon>Actinomycetota</taxon>
        <taxon>Actinomycetes</taxon>
        <taxon>Propionibacteriales</taxon>
        <taxon>Propionibacteriaceae</taxon>
        <taxon>Acidipropionibacterium</taxon>
    </lineage>
</organism>
<gene>
    <name evidence="2" type="ORF">C0Z10_11065</name>
</gene>
<name>A0A3T0S3C8_9ACTN</name>
<evidence type="ECO:0000259" key="1">
    <source>
        <dbReference type="Pfam" id="PF00582"/>
    </source>
</evidence>
<dbReference type="Proteomes" id="UP000285875">
    <property type="component" value="Chromosome"/>
</dbReference>
<evidence type="ECO:0000313" key="3">
    <source>
        <dbReference type="Proteomes" id="UP000285875"/>
    </source>
</evidence>
<dbReference type="InterPro" id="IPR006016">
    <property type="entry name" value="UspA"/>
</dbReference>
<proteinExistence type="predicted"/>
<dbReference type="CDD" id="cd00293">
    <property type="entry name" value="USP-like"/>
    <property type="match status" value="1"/>
</dbReference>
<accession>A0A3T0S3C8</accession>
<feature type="domain" description="UspA" evidence="1">
    <location>
        <begin position="75"/>
        <end position="171"/>
    </location>
</feature>